<dbReference type="Proteomes" id="UP000316304">
    <property type="component" value="Unassembled WGS sequence"/>
</dbReference>
<dbReference type="SUPFAM" id="SSF52172">
    <property type="entry name" value="CheY-like"/>
    <property type="match status" value="1"/>
</dbReference>
<feature type="domain" description="Response regulatory" evidence="3">
    <location>
        <begin position="3"/>
        <end position="117"/>
    </location>
</feature>
<dbReference type="PROSITE" id="PS50110">
    <property type="entry name" value="RESPONSE_REGULATORY"/>
    <property type="match status" value="1"/>
</dbReference>
<dbReference type="OrthoDB" id="9770645at2"/>
<dbReference type="CDD" id="cd00156">
    <property type="entry name" value="REC"/>
    <property type="match status" value="1"/>
</dbReference>
<organism evidence="4 5">
    <name type="scientific">Novipirellula galeiformis</name>
    <dbReference type="NCBI Taxonomy" id="2528004"/>
    <lineage>
        <taxon>Bacteria</taxon>
        <taxon>Pseudomonadati</taxon>
        <taxon>Planctomycetota</taxon>
        <taxon>Planctomycetia</taxon>
        <taxon>Pirellulales</taxon>
        <taxon>Pirellulaceae</taxon>
        <taxon>Novipirellula</taxon>
    </lineage>
</organism>
<feature type="modified residue" description="4-aspartylphosphate" evidence="2">
    <location>
        <position position="52"/>
    </location>
</feature>
<keyword evidence="5" id="KW-1185">Reference proteome</keyword>
<name>A0A5C6CDT8_9BACT</name>
<evidence type="ECO:0000256" key="1">
    <source>
        <dbReference type="ARBA" id="ARBA00022553"/>
    </source>
</evidence>
<dbReference type="InterPro" id="IPR050595">
    <property type="entry name" value="Bact_response_regulator"/>
</dbReference>
<dbReference type="InterPro" id="IPR011006">
    <property type="entry name" value="CheY-like_superfamily"/>
</dbReference>
<evidence type="ECO:0000259" key="3">
    <source>
        <dbReference type="PROSITE" id="PS50110"/>
    </source>
</evidence>
<gene>
    <name evidence="4" type="primary">luxO</name>
    <name evidence="4" type="ORF">Pla52o_34840</name>
</gene>
<dbReference type="PANTHER" id="PTHR44591:SF3">
    <property type="entry name" value="RESPONSE REGULATORY DOMAIN-CONTAINING PROTEIN"/>
    <property type="match status" value="1"/>
</dbReference>
<sequence>MASILLCEDSPTHTLLMQTLLEEDAHQVHCVEDGRQAIDWLADQLPELVVTDLRMPNMNGVELVRTLISDYPQIPAVVVTARGSEDLAVDALALGAVNFVPKNSLNVLLNLVVRQAVAFSGSDRFSQSFAGQLHSPEFYFKLSNSIESINPVTQIVIQALAASGKLNMTERIRIGFAVASALFNAMCYGNLELSDEDPMIGKAIAGDSASQDELLSLAKSDAFRKRSVHLKVSGGEKDTRISVSHDGQGRLARFSPAPGTPESFEFEQCRGMMLVTSFMDEVIFNSGFSEVVMVKYHDKK</sequence>
<dbReference type="InterPro" id="IPR001789">
    <property type="entry name" value="Sig_transdc_resp-reg_receiver"/>
</dbReference>
<dbReference type="RefSeq" id="WP_146595594.1">
    <property type="nucleotide sequence ID" value="NZ_SJPT01000005.1"/>
</dbReference>
<dbReference type="SMART" id="SM00448">
    <property type="entry name" value="REC"/>
    <property type="match status" value="1"/>
</dbReference>
<accession>A0A5C6CDT8</accession>
<comment type="caution">
    <text evidence="4">The sequence shown here is derived from an EMBL/GenBank/DDBJ whole genome shotgun (WGS) entry which is preliminary data.</text>
</comment>
<dbReference type="GO" id="GO:0000160">
    <property type="term" value="P:phosphorelay signal transduction system"/>
    <property type="evidence" value="ECO:0007669"/>
    <property type="project" value="InterPro"/>
</dbReference>
<evidence type="ECO:0000256" key="2">
    <source>
        <dbReference type="PROSITE-ProRule" id="PRU00169"/>
    </source>
</evidence>
<keyword evidence="1 2" id="KW-0597">Phosphoprotein</keyword>
<protein>
    <submittedName>
        <fullName evidence="4">Luminescence regulatory protein LuxO</fullName>
    </submittedName>
</protein>
<evidence type="ECO:0000313" key="5">
    <source>
        <dbReference type="Proteomes" id="UP000316304"/>
    </source>
</evidence>
<dbReference type="Pfam" id="PF00072">
    <property type="entry name" value="Response_reg"/>
    <property type="match status" value="1"/>
</dbReference>
<dbReference type="Gene3D" id="3.40.50.2300">
    <property type="match status" value="1"/>
</dbReference>
<dbReference type="PANTHER" id="PTHR44591">
    <property type="entry name" value="STRESS RESPONSE REGULATOR PROTEIN 1"/>
    <property type="match status" value="1"/>
</dbReference>
<evidence type="ECO:0000313" key="4">
    <source>
        <dbReference type="EMBL" id="TWU22428.1"/>
    </source>
</evidence>
<dbReference type="AlphaFoldDB" id="A0A5C6CDT8"/>
<dbReference type="EMBL" id="SJPT01000005">
    <property type="protein sequence ID" value="TWU22428.1"/>
    <property type="molecule type" value="Genomic_DNA"/>
</dbReference>
<proteinExistence type="predicted"/>
<reference evidence="4 5" key="1">
    <citation type="submission" date="2019-02" db="EMBL/GenBank/DDBJ databases">
        <title>Deep-cultivation of Planctomycetes and their phenomic and genomic characterization uncovers novel biology.</title>
        <authorList>
            <person name="Wiegand S."/>
            <person name="Jogler M."/>
            <person name="Boedeker C."/>
            <person name="Pinto D."/>
            <person name="Vollmers J."/>
            <person name="Rivas-Marin E."/>
            <person name="Kohn T."/>
            <person name="Peeters S.H."/>
            <person name="Heuer A."/>
            <person name="Rast P."/>
            <person name="Oberbeckmann S."/>
            <person name="Bunk B."/>
            <person name="Jeske O."/>
            <person name="Meyerdierks A."/>
            <person name="Storesund J.E."/>
            <person name="Kallscheuer N."/>
            <person name="Luecker S."/>
            <person name="Lage O.M."/>
            <person name="Pohl T."/>
            <person name="Merkel B.J."/>
            <person name="Hornburger P."/>
            <person name="Mueller R.-W."/>
            <person name="Bruemmer F."/>
            <person name="Labrenz M."/>
            <person name="Spormann A.M."/>
            <person name="Op Den Camp H."/>
            <person name="Overmann J."/>
            <person name="Amann R."/>
            <person name="Jetten M.S.M."/>
            <person name="Mascher T."/>
            <person name="Medema M.H."/>
            <person name="Devos D.P."/>
            <person name="Kaster A.-K."/>
            <person name="Ovreas L."/>
            <person name="Rohde M."/>
            <person name="Galperin M.Y."/>
            <person name="Jogler C."/>
        </authorList>
    </citation>
    <scope>NUCLEOTIDE SEQUENCE [LARGE SCALE GENOMIC DNA]</scope>
    <source>
        <strain evidence="4 5">Pla52o</strain>
    </source>
</reference>